<dbReference type="GO" id="GO:0035329">
    <property type="term" value="P:hippo signaling"/>
    <property type="evidence" value="ECO:0007669"/>
    <property type="project" value="InterPro"/>
</dbReference>
<protein>
    <recommendedName>
        <fullName evidence="1">WW domain-containing protein</fullName>
    </recommendedName>
</protein>
<evidence type="ECO:0000313" key="2">
    <source>
        <dbReference type="EMBL" id="EDQ92252.1"/>
    </source>
</evidence>
<dbReference type="GeneID" id="5888566"/>
<dbReference type="STRING" id="81824.A9URJ0"/>
<dbReference type="AlphaFoldDB" id="A9URJ0"/>
<dbReference type="GO" id="GO:0006915">
    <property type="term" value="P:apoptotic process"/>
    <property type="evidence" value="ECO:0007669"/>
    <property type="project" value="InterPro"/>
</dbReference>
<dbReference type="InterPro" id="IPR030030">
    <property type="entry name" value="Sav"/>
</dbReference>
<name>A9URJ0_MONBE</name>
<dbReference type="CDD" id="cd00201">
    <property type="entry name" value="WW"/>
    <property type="match status" value="1"/>
</dbReference>
<dbReference type="EMBL" id="CH991544">
    <property type="protein sequence ID" value="EDQ92252.1"/>
    <property type="molecule type" value="Genomic_DNA"/>
</dbReference>
<accession>A9URJ0</accession>
<dbReference type="PANTHER" id="PTHR47522:SF2">
    <property type="entry name" value="PROTEIN SALVADOR HOMOLOG 1"/>
    <property type="match status" value="1"/>
</dbReference>
<keyword evidence="3" id="KW-1185">Reference proteome</keyword>
<dbReference type="GO" id="GO:0060090">
    <property type="term" value="F:molecular adaptor activity"/>
    <property type="evidence" value="ECO:0007669"/>
    <property type="project" value="InterPro"/>
</dbReference>
<dbReference type="InterPro" id="IPR036020">
    <property type="entry name" value="WW_dom_sf"/>
</dbReference>
<proteinExistence type="predicted"/>
<organism evidence="2 3">
    <name type="scientific">Monosiga brevicollis</name>
    <name type="common">Choanoflagellate</name>
    <dbReference type="NCBI Taxonomy" id="81824"/>
    <lineage>
        <taxon>Eukaryota</taxon>
        <taxon>Choanoflagellata</taxon>
        <taxon>Craspedida</taxon>
        <taxon>Salpingoecidae</taxon>
        <taxon>Monosiga</taxon>
    </lineage>
</organism>
<dbReference type="PROSITE" id="PS50020">
    <property type="entry name" value="WW_DOMAIN_2"/>
    <property type="match status" value="2"/>
</dbReference>
<dbReference type="Proteomes" id="UP000001357">
    <property type="component" value="Unassembled WGS sequence"/>
</dbReference>
<sequence length="240" mass="27230">MRSNHTASDLSVCFTSPDFSQAGSCHQHNACRAQQKNSFDVSSIPLPTGWQVGKAPNGKPFFLNHNDFSTHWCHPLLLHHDLPPGWENIEDGDGNIVYYNHKDRVTTRFAPDVRTTDGATHQSALHCPFFALYTCSHILRLAGEGDADTSTVIELDEKRFPWIKALLHDPAEIGPTIAWDSLSAEDIDDVLFQLSQAHLLRLRELQEQDKGFNAMERARKRLKQAREYVCWQGARRKTLI</sequence>
<gene>
    <name evidence="2" type="ORF">MONBRDRAFT_23221</name>
</gene>
<dbReference type="SMART" id="SM00456">
    <property type="entry name" value="WW"/>
    <property type="match status" value="2"/>
</dbReference>
<dbReference type="Pfam" id="PF00397">
    <property type="entry name" value="WW"/>
    <property type="match status" value="2"/>
</dbReference>
<dbReference type="eggNOG" id="KOG1891">
    <property type="taxonomic scope" value="Eukaryota"/>
</dbReference>
<dbReference type="Gene3D" id="2.20.70.10">
    <property type="match status" value="2"/>
</dbReference>
<dbReference type="GO" id="GO:0042127">
    <property type="term" value="P:regulation of cell population proliferation"/>
    <property type="evidence" value="ECO:0007669"/>
    <property type="project" value="InterPro"/>
</dbReference>
<dbReference type="KEGG" id="mbr:MONBRDRAFT_23221"/>
<dbReference type="InParanoid" id="A9URJ0"/>
<dbReference type="SUPFAM" id="SSF51045">
    <property type="entry name" value="WW domain"/>
    <property type="match status" value="2"/>
</dbReference>
<dbReference type="RefSeq" id="XP_001743538.1">
    <property type="nucleotide sequence ID" value="XM_001743486.1"/>
</dbReference>
<feature type="domain" description="WW" evidence="1">
    <location>
        <begin position="80"/>
        <end position="113"/>
    </location>
</feature>
<evidence type="ECO:0000259" key="1">
    <source>
        <dbReference type="PROSITE" id="PS50020"/>
    </source>
</evidence>
<reference evidence="2 3" key="1">
    <citation type="journal article" date="2008" name="Nature">
        <title>The genome of the choanoflagellate Monosiga brevicollis and the origin of metazoans.</title>
        <authorList>
            <consortium name="JGI Sequencing"/>
            <person name="King N."/>
            <person name="Westbrook M.J."/>
            <person name="Young S.L."/>
            <person name="Kuo A."/>
            <person name="Abedin M."/>
            <person name="Chapman J."/>
            <person name="Fairclough S."/>
            <person name="Hellsten U."/>
            <person name="Isogai Y."/>
            <person name="Letunic I."/>
            <person name="Marr M."/>
            <person name="Pincus D."/>
            <person name="Putnam N."/>
            <person name="Rokas A."/>
            <person name="Wright K.J."/>
            <person name="Zuzow R."/>
            <person name="Dirks W."/>
            <person name="Good M."/>
            <person name="Goodstein D."/>
            <person name="Lemons D."/>
            <person name="Li W."/>
            <person name="Lyons J.B."/>
            <person name="Morris A."/>
            <person name="Nichols S."/>
            <person name="Richter D.J."/>
            <person name="Salamov A."/>
            <person name="Bork P."/>
            <person name="Lim W.A."/>
            <person name="Manning G."/>
            <person name="Miller W.T."/>
            <person name="McGinnis W."/>
            <person name="Shapiro H."/>
            <person name="Tjian R."/>
            <person name="Grigoriev I.V."/>
            <person name="Rokhsar D."/>
        </authorList>
    </citation>
    <scope>NUCLEOTIDE SEQUENCE [LARGE SCALE GENOMIC DNA]</scope>
    <source>
        <strain evidence="3">MX1 / ATCC 50154</strain>
    </source>
</reference>
<feature type="domain" description="WW" evidence="1">
    <location>
        <begin position="44"/>
        <end position="77"/>
    </location>
</feature>
<dbReference type="InterPro" id="IPR001202">
    <property type="entry name" value="WW_dom"/>
</dbReference>
<dbReference type="PANTHER" id="PTHR47522">
    <property type="entry name" value="SALVADOR FAMILY WW DOMAIN-CONTAINING PROTEIN 1"/>
    <property type="match status" value="1"/>
</dbReference>
<evidence type="ECO:0000313" key="3">
    <source>
        <dbReference type="Proteomes" id="UP000001357"/>
    </source>
</evidence>